<evidence type="ECO:0000256" key="6">
    <source>
        <dbReference type="SAM" id="MobiDB-lite"/>
    </source>
</evidence>
<evidence type="ECO:0000256" key="4">
    <source>
        <dbReference type="ARBA" id="ARBA00023157"/>
    </source>
</evidence>
<protein>
    <submittedName>
        <fullName evidence="9">TlpA family protein disulfide reductase</fullName>
    </submittedName>
</protein>
<dbReference type="PROSITE" id="PS51352">
    <property type="entry name" value="THIOREDOXIN_2"/>
    <property type="match status" value="1"/>
</dbReference>
<evidence type="ECO:0000256" key="1">
    <source>
        <dbReference type="ARBA" id="ARBA00004196"/>
    </source>
</evidence>
<dbReference type="Proteomes" id="UP000621799">
    <property type="component" value="Unassembled WGS sequence"/>
</dbReference>
<dbReference type="InterPro" id="IPR050553">
    <property type="entry name" value="Thioredoxin_ResA/DsbE_sf"/>
</dbReference>
<proteinExistence type="predicted"/>
<gene>
    <name evidence="9" type="ORF">IQ235_15535</name>
</gene>
<dbReference type="Pfam" id="PF08534">
    <property type="entry name" value="Redoxin"/>
    <property type="match status" value="1"/>
</dbReference>
<dbReference type="EMBL" id="JADEXN010000313">
    <property type="protein sequence ID" value="MBE9042190.1"/>
    <property type="molecule type" value="Genomic_DNA"/>
</dbReference>
<dbReference type="InterPro" id="IPR013740">
    <property type="entry name" value="Redoxin"/>
</dbReference>
<accession>A0A928Z934</accession>
<keyword evidence="5" id="KW-0676">Redox-active center</keyword>
<dbReference type="GO" id="GO:0016491">
    <property type="term" value="F:oxidoreductase activity"/>
    <property type="evidence" value="ECO:0007669"/>
    <property type="project" value="InterPro"/>
</dbReference>
<feature type="region of interest" description="Disordered" evidence="6">
    <location>
        <begin position="32"/>
        <end position="63"/>
    </location>
</feature>
<sequence>MKFNRTHPLTLSFTLAAMVFLGACAADTASTSDAETTAEAPAATETETTAEAPAATEPAATETELTSLPLTNAATGESFTLADYSGQTVLVKPMATWCGKCKTNLQGVQAATTDMGEGDVAIVALSVEDSLPDADLANYASEEGFDFTFAVATPEMTRALDAKFGQTALNPSIGSRFIISPDGEISELTTGKVDPTALAATLETASN</sequence>
<evidence type="ECO:0000256" key="5">
    <source>
        <dbReference type="ARBA" id="ARBA00023284"/>
    </source>
</evidence>
<dbReference type="RefSeq" id="WP_264322364.1">
    <property type="nucleotide sequence ID" value="NZ_JADEXN010000313.1"/>
</dbReference>
<feature type="domain" description="Thioredoxin" evidence="8">
    <location>
        <begin position="46"/>
        <end position="207"/>
    </location>
</feature>
<evidence type="ECO:0000313" key="9">
    <source>
        <dbReference type="EMBL" id="MBE9042190.1"/>
    </source>
</evidence>
<evidence type="ECO:0000256" key="2">
    <source>
        <dbReference type="ARBA" id="ARBA00022748"/>
    </source>
</evidence>
<keyword evidence="3" id="KW-0812">Transmembrane</keyword>
<comment type="subcellular location">
    <subcellularLocation>
        <location evidence="1">Cell envelope</location>
    </subcellularLocation>
</comment>
<dbReference type="AlphaFoldDB" id="A0A928Z934"/>
<dbReference type="Gene3D" id="3.40.30.10">
    <property type="entry name" value="Glutaredoxin"/>
    <property type="match status" value="1"/>
</dbReference>
<evidence type="ECO:0000256" key="7">
    <source>
        <dbReference type="SAM" id="SignalP"/>
    </source>
</evidence>
<dbReference type="PANTHER" id="PTHR42852">
    <property type="entry name" value="THIOL:DISULFIDE INTERCHANGE PROTEIN DSBE"/>
    <property type="match status" value="1"/>
</dbReference>
<dbReference type="InterPro" id="IPR013766">
    <property type="entry name" value="Thioredoxin_domain"/>
</dbReference>
<organism evidence="9 10">
    <name type="scientific">Zarconia navalis LEGE 11467</name>
    <dbReference type="NCBI Taxonomy" id="1828826"/>
    <lineage>
        <taxon>Bacteria</taxon>
        <taxon>Bacillati</taxon>
        <taxon>Cyanobacteriota</taxon>
        <taxon>Cyanophyceae</taxon>
        <taxon>Oscillatoriophycideae</taxon>
        <taxon>Oscillatoriales</taxon>
        <taxon>Oscillatoriales incertae sedis</taxon>
        <taxon>Zarconia</taxon>
        <taxon>Zarconia navalis</taxon>
    </lineage>
</organism>
<evidence type="ECO:0000256" key="3">
    <source>
        <dbReference type="ARBA" id="ARBA00022968"/>
    </source>
</evidence>
<keyword evidence="10" id="KW-1185">Reference proteome</keyword>
<dbReference type="PANTHER" id="PTHR42852:SF6">
    <property type="entry name" value="THIOL:DISULFIDE INTERCHANGE PROTEIN DSBE"/>
    <property type="match status" value="1"/>
</dbReference>
<dbReference type="GO" id="GO:0030313">
    <property type="term" value="C:cell envelope"/>
    <property type="evidence" value="ECO:0007669"/>
    <property type="project" value="UniProtKB-SubCell"/>
</dbReference>
<dbReference type="GO" id="GO:0017004">
    <property type="term" value="P:cytochrome complex assembly"/>
    <property type="evidence" value="ECO:0007669"/>
    <property type="project" value="UniProtKB-KW"/>
</dbReference>
<keyword evidence="4" id="KW-1015">Disulfide bond</keyword>
<keyword evidence="2" id="KW-0201">Cytochrome c-type biogenesis</keyword>
<keyword evidence="3" id="KW-0735">Signal-anchor</keyword>
<reference evidence="9" key="1">
    <citation type="submission" date="2020-10" db="EMBL/GenBank/DDBJ databases">
        <authorList>
            <person name="Castelo-Branco R."/>
            <person name="Eusebio N."/>
            <person name="Adriana R."/>
            <person name="Vieira A."/>
            <person name="Brugerolle De Fraissinette N."/>
            <person name="Rezende De Castro R."/>
            <person name="Schneider M.P."/>
            <person name="Vasconcelos V."/>
            <person name="Leao P.N."/>
        </authorList>
    </citation>
    <scope>NUCLEOTIDE SEQUENCE</scope>
    <source>
        <strain evidence="9">LEGE 11467</strain>
    </source>
</reference>
<feature type="signal peptide" evidence="7">
    <location>
        <begin position="1"/>
        <end position="25"/>
    </location>
</feature>
<keyword evidence="7" id="KW-0732">Signal</keyword>
<name>A0A928Z934_9CYAN</name>
<feature type="chain" id="PRO_5036837025" evidence="7">
    <location>
        <begin position="26"/>
        <end position="207"/>
    </location>
</feature>
<comment type="caution">
    <text evidence="9">The sequence shown here is derived from an EMBL/GenBank/DDBJ whole genome shotgun (WGS) entry which is preliminary data.</text>
</comment>
<dbReference type="SUPFAM" id="SSF52833">
    <property type="entry name" value="Thioredoxin-like"/>
    <property type="match status" value="1"/>
</dbReference>
<evidence type="ECO:0000259" key="8">
    <source>
        <dbReference type="PROSITE" id="PS51352"/>
    </source>
</evidence>
<dbReference type="PROSITE" id="PS51257">
    <property type="entry name" value="PROKAR_LIPOPROTEIN"/>
    <property type="match status" value="1"/>
</dbReference>
<dbReference type="CDD" id="cd02966">
    <property type="entry name" value="TlpA_like_family"/>
    <property type="match status" value="1"/>
</dbReference>
<evidence type="ECO:0000313" key="10">
    <source>
        <dbReference type="Proteomes" id="UP000621799"/>
    </source>
</evidence>
<dbReference type="InterPro" id="IPR036249">
    <property type="entry name" value="Thioredoxin-like_sf"/>
</dbReference>